<dbReference type="Gene3D" id="3.40.50.1820">
    <property type="entry name" value="alpha/beta hydrolase"/>
    <property type="match status" value="1"/>
</dbReference>
<feature type="domain" description="AB hydrolase-1" evidence="1">
    <location>
        <begin position="29"/>
        <end position="266"/>
    </location>
</feature>
<dbReference type="KEGG" id="smo:SELMODRAFT_96082"/>
<evidence type="ECO:0000313" key="3">
    <source>
        <dbReference type="Proteomes" id="UP000001514"/>
    </source>
</evidence>
<reference evidence="2 3" key="1">
    <citation type="journal article" date="2011" name="Science">
        <title>The Selaginella genome identifies genetic changes associated with the evolution of vascular plants.</title>
        <authorList>
            <person name="Banks J.A."/>
            <person name="Nishiyama T."/>
            <person name="Hasebe M."/>
            <person name="Bowman J.L."/>
            <person name="Gribskov M."/>
            <person name="dePamphilis C."/>
            <person name="Albert V.A."/>
            <person name="Aono N."/>
            <person name="Aoyama T."/>
            <person name="Ambrose B.A."/>
            <person name="Ashton N.W."/>
            <person name="Axtell M.J."/>
            <person name="Barker E."/>
            <person name="Barker M.S."/>
            <person name="Bennetzen J.L."/>
            <person name="Bonawitz N.D."/>
            <person name="Chapple C."/>
            <person name="Cheng C."/>
            <person name="Correa L.G."/>
            <person name="Dacre M."/>
            <person name="DeBarry J."/>
            <person name="Dreyer I."/>
            <person name="Elias M."/>
            <person name="Engstrom E.M."/>
            <person name="Estelle M."/>
            <person name="Feng L."/>
            <person name="Finet C."/>
            <person name="Floyd S.K."/>
            <person name="Frommer W.B."/>
            <person name="Fujita T."/>
            <person name="Gramzow L."/>
            <person name="Gutensohn M."/>
            <person name="Harholt J."/>
            <person name="Hattori M."/>
            <person name="Heyl A."/>
            <person name="Hirai T."/>
            <person name="Hiwatashi Y."/>
            <person name="Ishikawa M."/>
            <person name="Iwata M."/>
            <person name="Karol K.G."/>
            <person name="Koehler B."/>
            <person name="Kolukisaoglu U."/>
            <person name="Kubo M."/>
            <person name="Kurata T."/>
            <person name="Lalonde S."/>
            <person name="Li K."/>
            <person name="Li Y."/>
            <person name="Litt A."/>
            <person name="Lyons E."/>
            <person name="Manning G."/>
            <person name="Maruyama T."/>
            <person name="Michael T.P."/>
            <person name="Mikami K."/>
            <person name="Miyazaki S."/>
            <person name="Morinaga S."/>
            <person name="Murata T."/>
            <person name="Mueller-Roeber B."/>
            <person name="Nelson D.R."/>
            <person name="Obara M."/>
            <person name="Oguri Y."/>
            <person name="Olmstead R.G."/>
            <person name="Onodera N."/>
            <person name="Petersen B.L."/>
            <person name="Pils B."/>
            <person name="Prigge M."/>
            <person name="Rensing S.A."/>
            <person name="Riano-Pachon D.M."/>
            <person name="Roberts A.W."/>
            <person name="Sato Y."/>
            <person name="Scheller H.V."/>
            <person name="Schulz B."/>
            <person name="Schulz C."/>
            <person name="Shakirov E.V."/>
            <person name="Shibagaki N."/>
            <person name="Shinohara N."/>
            <person name="Shippen D.E."/>
            <person name="Soerensen I."/>
            <person name="Sotooka R."/>
            <person name="Sugimoto N."/>
            <person name="Sugita M."/>
            <person name="Sumikawa N."/>
            <person name="Tanurdzic M."/>
            <person name="Theissen G."/>
            <person name="Ulvskov P."/>
            <person name="Wakazuki S."/>
            <person name="Weng J.K."/>
            <person name="Willats W.W."/>
            <person name="Wipf D."/>
            <person name="Wolf P.G."/>
            <person name="Yang L."/>
            <person name="Zimmer A.D."/>
            <person name="Zhu Q."/>
            <person name="Mitros T."/>
            <person name="Hellsten U."/>
            <person name="Loque D."/>
            <person name="Otillar R."/>
            <person name="Salamov A."/>
            <person name="Schmutz J."/>
            <person name="Shapiro H."/>
            <person name="Lindquist E."/>
            <person name="Lucas S."/>
            <person name="Rokhsar D."/>
            <person name="Grigoriev I.V."/>
        </authorList>
    </citation>
    <scope>NUCLEOTIDE SEQUENCE [LARGE SCALE GENOMIC DNA]</scope>
</reference>
<protein>
    <recommendedName>
        <fullName evidence="1">AB hydrolase-1 domain-containing protein</fullName>
    </recommendedName>
</protein>
<organism evidence="3">
    <name type="scientific">Selaginella moellendorffii</name>
    <name type="common">Spikemoss</name>
    <dbReference type="NCBI Taxonomy" id="88036"/>
    <lineage>
        <taxon>Eukaryota</taxon>
        <taxon>Viridiplantae</taxon>
        <taxon>Streptophyta</taxon>
        <taxon>Embryophyta</taxon>
        <taxon>Tracheophyta</taxon>
        <taxon>Lycopodiopsida</taxon>
        <taxon>Selaginellales</taxon>
        <taxon>Selaginellaceae</taxon>
        <taxon>Selaginella</taxon>
    </lineage>
</organism>
<dbReference type="Gramene" id="EFJ27470">
    <property type="protein sequence ID" value="EFJ27470"/>
    <property type="gene ID" value="SELMODRAFT_96082"/>
</dbReference>
<dbReference type="InterPro" id="IPR000073">
    <property type="entry name" value="AB_hydrolase_1"/>
</dbReference>
<sequence length="276" mass="29301">LLPTVSDVSTTEEWKAVSQDIVTKDSSWRSVTVDWPGFGLSDRPAIDYTADTLEKFLVDFVMAQDGPLGSTTGQSPVIAGGGHAATIAAKAIAGGKINARALVAVAPTWAGPLPIVFGQSPDAVSKYGFLRGALRAPAVGWALYNALVSSRSNIRKQYESHVYSESSNVTDAIVDSRLALTKLPGARYAPAAFLTGLLDPVKSREEFVELFGALDGKVPALVMVSTASPRRSRAEMEALRDAKGVAKLVEIPGALLAHEEFPGRVASELYEFLSNL</sequence>
<dbReference type="InterPro" id="IPR029058">
    <property type="entry name" value="AB_hydrolase_fold"/>
</dbReference>
<dbReference type="OMA" id="SATDMIN"/>
<dbReference type="Proteomes" id="UP000001514">
    <property type="component" value="Unassembled WGS sequence"/>
</dbReference>
<dbReference type="PANTHER" id="PTHR47914:SF1">
    <property type="entry name" value="ALPHA_BETA-HYDROLASES SUPERFAMILY PROTEIN"/>
    <property type="match status" value="1"/>
</dbReference>
<dbReference type="EMBL" id="GL377582">
    <property type="protein sequence ID" value="EFJ27470.1"/>
    <property type="molecule type" value="Genomic_DNA"/>
</dbReference>
<dbReference type="SUPFAM" id="SSF53474">
    <property type="entry name" value="alpha/beta-Hydrolases"/>
    <property type="match status" value="1"/>
</dbReference>
<dbReference type="eggNOG" id="ENOG502QSW1">
    <property type="taxonomic scope" value="Eukaryota"/>
</dbReference>
<dbReference type="Pfam" id="PF12697">
    <property type="entry name" value="Abhydrolase_6"/>
    <property type="match status" value="1"/>
</dbReference>
<dbReference type="PANTHER" id="PTHR47914">
    <property type="entry name" value="ALPHA/BETA-HYDROLASES SUPERFAMILY PROTEIN"/>
    <property type="match status" value="1"/>
</dbReference>
<dbReference type="InParanoid" id="D8RKM6"/>
<gene>
    <name evidence="2" type="ORF">SELMODRAFT_96082</name>
</gene>
<evidence type="ECO:0000259" key="1">
    <source>
        <dbReference type="Pfam" id="PF12697"/>
    </source>
</evidence>
<proteinExistence type="predicted"/>
<dbReference type="AlphaFoldDB" id="D8RKM6"/>
<feature type="non-terminal residue" evidence="2">
    <location>
        <position position="1"/>
    </location>
</feature>
<dbReference type="FunCoup" id="D8RKM6">
    <property type="interactions" value="717"/>
</dbReference>
<evidence type="ECO:0000313" key="2">
    <source>
        <dbReference type="EMBL" id="EFJ27470.1"/>
    </source>
</evidence>
<name>D8RKM6_SELML</name>
<accession>D8RKM6</accession>
<dbReference type="HOGENOM" id="CLU_020336_17_0_1"/>
<keyword evidence="3" id="KW-1185">Reference proteome</keyword>